<dbReference type="PROSITE" id="PS00211">
    <property type="entry name" value="ABC_TRANSPORTER_1"/>
    <property type="match status" value="1"/>
</dbReference>
<evidence type="ECO:0000256" key="2">
    <source>
        <dbReference type="ARBA" id="ARBA00022475"/>
    </source>
</evidence>
<dbReference type="InterPro" id="IPR017871">
    <property type="entry name" value="ABC_transporter-like_CS"/>
</dbReference>
<evidence type="ECO:0000259" key="8">
    <source>
        <dbReference type="PROSITE" id="PS50893"/>
    </source>
</evidence>
<dbReference type="GO" id="GO:0016887">
    <property type="term" value="F:ATP hydrolysis activity"/>
    <property type="evidence" value="ECO:0007669"/>
    <property type="project" value="InterPro"/>
</dbReference>
<dbReference type="InterPro" id="IPR050093">
    <property type="entry name" value="ABC_SmlMolc_Importer"/>
</dbReference>
<dbReference type="GO" id="GO:0005524">
    <property type="term" value="F:ATP binding"/>
    <property type="evidence" value="ECO:0007669"/>
    <property type="project" value="UniProtKB-KW"/>
</dbReference>
<dbReference type="SUPFAM" id="SSF52540">
    <property type="entry name" value="P-loop containing nucleoside triphosphate hydrolases"/>
    <property type="match status" value="1"/>
</dbReference>
<dbReference type="OrthoDB" id="9802264at2"/>
<keyword evidence="3" id="KW-0547">Nucleotide-binding</keyword>
<keyword evidence="10" id="KW-1185">Reference proteome</keyword>
<dbReference type="AlphaFoldDB" id="A0A370K6K3"/>
<accession>A0A370K6K3</accession>
<dbReference type="FunFam" id="3.40.50.300:FF:000425">
    <property type="entry name" value="Probable ABC transporter, ATP-binding subunit"/>
    <property type="match status" value="1"/>
</dbReference>
<keyword evidence="4 9" id="KW-0067">ATP-binding</keyword>
<evidence type="ECO:0000313" key="9">
    <source>
        <dbReference type="EMBL" id="RDI98279.1"/>
    </source>
</evidence>
<dbReference type="Pfam" id="PF12857">
    <property type="entry name" value="TOBE_3"/>
    <property type="match status" value="1"/>
</dbReference>
<dbReference type="Proteomes" id="UP000254711">
    <property type="component" value="Unassembled WGS sequence"/>
</dbReference>
<dbReference type="SUPFAM" id="SSF50331">
    <property type="entry name" value="MOP-like"/>
    <property type="match status" value="1"/>
</dbReference>
<dbReference type="PANTHER" id="PTHR42781">
    <property type="entry name" value="SPERMIDINE/PUTRESCINE IMPORT ATP-BINDING PROTEIN POTA"/>
    <property type="match status" value="1"/>
</dbReference>
<reference evidence="9 10" key="1">
    <citation type="submission" date="2018-07" db="EMBL/GenBank/DDBJ databases">
        <title>Dyella solisilvae sp. nov., isolated from the pine and broad-leaved mixed forest soil.</title>
        <authorList>
            <person name="Gao Z."/>
            <person name="Qiu L."/>
        </authorList>
    </citation>
    <scope>NUCLEOTIDE SEQUENCE [LARGE SCALE GENOMIC DNA]</scope>
    <source>
        <strain evidence="9 10">DHG54</strain>
    </source>
</reference>
<dbReference type="Pfam" id="PF00005">
    <property type="entry name" value="ABC_tran"/>
    <property type="match status" value="1"/>
</dbReference>
<keyword evidence="2" id="KW-1003">Cell membrane</keyword>
<dbReference type="InterPro" id="IPR003439">
    <property type="entry name" value="ABC_transporter-like_ATP-bd"/>
</dbReference>
<dbReference type="GO" id="GO:0043190">
    <property type="term" value="C:ATP-binding cassette (ABC) transporter complex"/>
    <property type="evidence" value="ECO:0007669"/>
    <property type="project" value="InterPro"/>
</dbReference>
<dbReference type="PANTHER" id="PTHR42781:SF4">
    <property type="entry name" value="SPERMIDINE_PUTRESCINE IMPORT ATP-BINDING PROTEIN POTA"/>
    <property type="match status" value="1"/>
</dbReference>
<protein>
    <submittedName>
        <fullName evidence="9">Sulfate ABC transporter ATP-binding protein</fullName>
        <ecNumber evidence="9">3.6.3.25</ecNumber>
    </submittedName>
</protein>
<dbReference type="InterPro" id="IPR003593">
    <property type="entry name" value="AAA+_ATPase"/>
</dbReference>
<evidence type="ECO:0000256" key="5">
    <source>
        <dbReference type="ARBA" id="ARBA00022967"/>
    </source>
</evidence>
<dbReference type="Gene3D" id="3.40.50.300">
    <property type="entry name" value="P-loop containing nucleotide triphosphate hydrolases"/>
    <property type="match status" value="1"/>
</dbReference>
<dbReference type="EMBL" id="QQSY01000003">
    <property type="protein sequence ID" value="RDI98279.1"/>
    <property type="molecule type" value="Genomic_DNA"/>
</dbReference>
<keyword evidence="1" id="KW-0813">Transport</keyword>
<dbReference type="InterPro" id="IPR024765">
    <property type="entry name" value="TOBE-like"/>
</dbReference>
<sequence length="372" mass="41724">MTLELFRLNRRFAGFHALNDVSLAIAPGEFVALLGPSGSGKTTLLRILAGLDYPDSGAALKDGEDFLATPARERRVGMVFQHYALFRHLTVVENIAFGLRVRPWRQRPSRAKIHERVDRLLARVQLEGLGGRYPSQLSGGQRQRVALARALAVEPDLLLLDEPFGALDAQVRVALRRWLRELHEELRLTTVFVTHDQEEALELADRVVVMNRGRIEQVGSPEVIYQQPATPFVCEFIGKVNRFAVRRTSVGWAAGGWMPEGDPWEGRFAGAVAYVRPEQLRLAVPATEPAWEARLRHIYLAGSIAHLELHVPSLDQVLEVDVASEDLSRLGLQPGMDLRLAPRSAVLFAQDPAGATLEHERWIWHERDRVHA</sequence>
<dbReference type="EC" id="3.6.3.25" evidence="9"/>
<dbReference type="NCBIfam" id="TIGR00968">
    <property type="entry name" value="3a0106s01"/>
    <property type="match status" value="1"/>
</dbReference>
<keyword evidence="9" id="KW-0378">Hydrolase</keyword>
<dbReference type="GO" id="GO:0015697">
    <property type="term" value="P:quaternary ammonium group transport"/>
    <property type="evidence" value="ECO:0007669"/>
    <property type="project" value="UniProtKB-ARBA"/>
</dbReference>
<dbReference type="InterPro" id="IPR008995">
    <property type="entry name" value="Mo/tungstate-bd_C_term_dom"/>
</dbReference>
<keyword evidence="5" id="KW-1278">Translocase</keyword>
<evidence type="ECO:0000256" key="1">
    <source>
        <dbReference type="ARBA" id="ARBA00022448"/>
    </source>
</evidence>
<keyword evidence="6" id="KW-0764">Sulfate transport</keyword>
<organism evidence="9 10">
    <name type="scientific">Dyella solisilvae</name>
    <dbReference type="NCBI Taxonomy" id="1920168"/>
    <lineage>
        <taxon>Bacteria</taxon>
        <taxon>Pseudomonadati</taxon>
        <taxon>Pseudomonadota</taxon>
        <taxon>Gammaproteobacteria</taxon>
        <taxon>Lysobacterales</taxon>
        <taxon>Rhodanobacteraceae</taxon>
        <taxon>Dyella</taxon>
    </lineage>
</organism>
<evidence type="ECO:0000256" key="7">
    <source>
        <dbReference type="ARBA" id="ARBA00023136"/>
    </source>
</evidence>
<evidence type="ECO:0000256" key="6">
    <source>
        <dbReference type="ARBA" id="ARBA00023032"/>
    </source>
</evidence>
<evidence type="ECO:0000256" key="3">
    <source>
        <dbReference type="ARBA" id="ARBA00022741"/>
    </source>
</evidence>
<gene>
    <name evidence="9" type="primary">cysA</name>
    <name evidence="9" type="ORF">DVT68_14500</name>
</gene>
<dbReference type="SMART" id="SM00382">
    <property type="entry name" value="AAA"/>
    <property type="match status" value="1"/>
</dbReference>
<name>A0A370K6K3_9GAMM</name>
<dbReference type="GO" id="GO:0015419">
    <property type="term" value="F:ABC-type sulfate transporter activity"/>
    <property type="evidence" value="ECO:0007669"/>
    <property type="project" value="InterPro"/>
</dbReference>
<dbReference type="InterPro" id="IPR005666">
    <property type="entry name" value="Sulph_transpt1"/>
</dbReference>
<dbReference type="InterPro" id="IPR027417">
    <property type="entry name" value="P-loop_NTPase"/>
</dbReference>
<dbReference type="PROSITE" id="PS50893">
    <property type="entry name" value="ABC_TRANSPORTER_2"/>
    <property type="match status" value="1"/>
</dbReference>
<proteinExistence type="predicted"/>
<keyword evidence="7" id="KW-0472">Membrane</keyword>
<comment type="caution">
    <text evidence="9">The sequence shown here is derived from an EMBL/GenBank/DDBJ whole genome shotgun (WGS) entry which is preliminary data.</text>
</comment>
<feature type="domain" description="ABC transporter" evidence="8">
    <location>
        <begin position="3"/>
        <end position="237"/>
    </location>
</feature>
<evidence type="ECO:0000313" key="10">
    <source>
        <dbReference type="Proteomes" id="UP000254711"/>
    </source>
</evidence>
<evidence type="ECO:0000256" key="4">
    <source>
        <dbReference type="ARBA" id="ARBA00022840"/>
    </source>
</evidence>